<reference evidence="1" key="1">
    <citation type="journal article" date="2014" name="Front. Microbiol.">
        <title>High frequency of phylogenetically diverse reductive dehalogenase-homologous genes in deep subseafloor sedimentary metagenomes.</title>
        <authorList>
            <person name="Kawai M."/>
            <person name="Futagami T."/>
            <person name="Toyoda A."/>
            <person name="Takaki Y."/>
            <person name="Nishi S."/>
            <person name="Hori S."/>
            <person name="Arai W."/>
            <person name="Tsubouchi T."/>
            <person name="Morono Y."/>
            <person name="Uchiyama I."/>
            <person name="Ito T."/>
            <person name="Fujiyama A."/>
            <person name="Inagaki F."/>
            <person name="Takami H."/>
        </authorList>
    </citation>
    <scope>NUCLEOTIDE SEQUENCE</scope>
    <source>
        <strain evidence="1">Expedition CK06-06</strain>
    </source>
</reference>
<comment type="caution">
    <text evidence="1">The sequence shown here is derived from an EMBL/GenBank/DDBJ whole genome shotgun (WGS) entry which is preliminary data.</text>
</comment>
<evidence type="ECO:0000313" key="1">
    <source>
        <dbReference type="EMBL" id="GAH87087.1"/>
    </source>
</evidence>
<evidence type="ECO:0008006" key="2">
    <source>
        <dbReference type="Google" id="ProtNLM"/>
    </source>
</evidence>
<gene>
    <name evidence="1" type="ORF">S03H2_58207</name>
</gene>
<name>X1IZF3_9ZZZZ</name>
<protein>
    <recommendedName>
        <fullName evidence="2">PIN domain-containing protein</fullName>
    </recommendedName>
</protein>
<organism evidence="1">
    <name type="scientific">marine sediment metagenome</name>
    <dbReference type="NCBI Taxonomy" id="412755"/>
    <lineage>
        <taxon>unclassified sequences</taxon>
        <taxon>metagenomes</taxon>
        <taxon>ecological metagenomes</taxon>
    </lineage>
</organism>
<dbReference type="AlphaFoldDB" id="X1IZF3"/>
<sequence length="91" mass="9810">MEALKGIPVLEITDAAEDLGAALVKVGPIPESHSEDALHIALAIINGMDFLVTWNYHHINNAKMKKGIGKVAEENGYECPVICSPEELEGE</sequence>
<dbReference type="EMBL" id="BARU01037340">
    <property type="protein sequence ID" value="GAH87087.1"/>
    <property type="molecule type" value="Genomic_DNA"/>
</dbReference>
<proteinExistence type="predicted"/>
<accession>X1IZF3</accession>